<evidence type="ECO:0000313" key="7">
    <source>
        <dbReference type="EMBL" id="ELR15848.1"/>
    </source>
</evidence>
<dbReference type="InterPro" id="IPR056555">
    <property type="entry name" value="NFD4_C"/>
</dbReference>
<proteinExistence type="predicted"/>
<dbReference type="GO" id="GO:0022857">
    <property type="term" value="F:transmembrane transporter activity"/>
    <property type="evidence" value="ECO:0007669"/>
    <property type="project" value="InterPro"/>
</dbReference>
<comment type="subcellular location">
    <subcellularLocation>
        <location evidence="1">Membrane</location>
        <topology evidence="1">Multi-pass membrane protein</topology>
    </subcellularLocation>
</comment>
<dbReference type="GeneID" id="14916506"/>
<gene>
    <name evidence="7" type="ORF">ACA1_187340</name>
</gene>
<dbReference type="Gene3D" id="1.20.1250.20">
    <property type="entry name" value="MFS general substrate transporter like domains"/>
    <property type="match status" value="2"/>
</dbReference>
<feature type="transmembrane region" description="Helical" evidence="5">
    <location>
        <begin position="348"/>
        <end position="374"/>
    </location>
</feature>
<feature type="transmembrane region" description="Helical" evidence="5">
    <location>
        <begin position="181"/>
        <end position="202"/>
    </location>
</feature>
<dbReference type="GO" id="GO:0016020">
    <property type="term" value="C:membrane"/>
    <property type="evidence" value="ECO:0007669"/>
    <property type="project" value="UniProtKB-SubCell"/>
</dbReference>
<dbReference type="RefSeq" id="XP_004337861.1">
    <property type="nucleotide sequence ID" value="XM_004337813.1"/>
</dbReference>
<dbReference type="OrthoDB" id="410267at2759"/>
<organism evidence="7 8">
    <name type="scientific">Acanthamoeba castellanii (strain ATCC 30010 / Neff)</name>
    <dbReference type="NCBI Taxonomy" id="1257118"/>
    <lineage>
        <taxon>Eukaryota</taxon>
        <taxon>Amoebozoa</taxon>
        <taxon>Discosea</taxon>
        <taxon>Longamoebia</taxon>
        <taxon>Centramoebida</taxon>
        <taxon>Acanthamoebidae</taxon>
        <taxon>Acanthamoeba</taxon>
    </lineage>
</organism>
<evidence type="ECO:0000256" key="3">
    <source>
        <dbReference type="ARBA" id="ARBA00022989"/>
    </source>
</evidence>
<dbReference type="InterPro" id="IPR020846">
    <property type="entry name" value="MFS_dom"/>
</dbReference>
<feature type="transmembrane region" description="Helical" evidence="5">
    <location>
        <begin position="114"/>
        <end position="140"/>
    </location>
</feature>
<dbReference type="EMBL" id="KB008020">
    <property type="protein sequence ID" value="ELR15848.1"/>
    <property type="molecule type" value="Genomic_DNA"/>
</dbReference>
<feature type="transmembrane region" description="Helical" evidence="5">
    <location>
        <begin position="292"/>
        <end position="310"/>
    </location>
</feature>
<feature type="transmembrane region" description="Helical" evidence="5">
    <location>
        <begin position="425"/>
        <end position="445"/>
    </location>
</feature>
<dbReference type="SUPFAM" id="SSF103473">
    <property type="entry name" value="MFS general substrate transporter"/>
    <property type="match status" value="1"/>
</dbReference>
<feature type="transmembrane region" description="Helical" evidence="5">
    <location>
        <begin position="152"/>
        <end position="175"/>
    </location>
</feature>
<reference evidence="7 8" key="1">
    <citation type="journal article" date="2013" name="Genome Biol.">
        <title>Genome of Acanthamoeba castellanii highlights extensive lateral gene transfer and early evolution of tyrosine kinase signaling.</title>
        <authorList>
            <person name="Clarke M."/>
            <person name="Lohan A.J."/>
            <person name="Liu B."/>
            <person name="Lagkouvardos I."/>
            <person name="Roy S."/>
            <person name="Zafar N."/>
            <person name="Bertelli C."/>
            <person name="Schilde C."/>
            <person name="Kianianmomeni A."/>
            <person name="Burglin T.R."/>
            <person name="Frech C."/>
            <person name="Turcotte B."/>
            <person name="Kopec K.O."/>
            <person name="Synnott J.M."/>
            <person name="Choo C."/>
            <person name="Paponov I."/>
            <person name="Finkler A."/>
            <person name="Soon Heng Tan C."/>
            <person name="Hutchins A.P."/>
            <person name="Weinmeier T."/>
            <person name="Rattei T."/>
            <person name="Chu J.S."/>
            <person name="Gimenez G."/>
            <person name="Irimia M."/>
            <person name="Rigden D.J."/>
            <person name="Fitzpatrick D.A."/>
            <person name="Lorenzo-Morales J."/>
            <person name="Bateman A."/>
            <person name="Chiu C.H."/>
            <person name="Tang P."/>
            <person name="Hegemann P."/>
            <person name="Fromm H."/>
            <person name="Raoult D."/>
            <person name="Greub G."/>
            <person name="Miranda-Saavedra D."/>
            <person name="Chen N."/>
            <person name="Nash P."/>
            <person name="Ginger M.L."/>
            <person name="Horn M."/>
            <person name="Schaap P."/>
            <person name="Caler L."/>
            <person name="Loftus B."/>
        </authorList>
    </citation>
    <scope>NUCLEOTIDE SEQUENCE [LARGE SCALE GENOMIC DNA]</scope>
    <source>
        <strain evidence="7 8">Neff</strain>
    </source>
</reference>
<keyword evidence="8" id="KW-1185">Reference proteome</keyword>
<dbReference type="Proteomes" id="UP000011083">
    <property type="component" value="Unassembled WGS sequence"/>
</dbReference>
<dbReference type="InterPro" id="IPR010658">
    <property type="entry name" value="Nodulin-like"/>
</dbReference>
<keyword evidence="4 5" id="KW-0472">Membrane</keyword>
<feature type="transmembrane region" description="Helical" evidence="5">
    <location>
        <begin position="21"/>
        <end position="40"/>
    </location>
</feature>
<protein>
    <submittedName>
        <fullName evidence="7">Transporter, major facilitator subfamily protein</fullName>
    </submittedName>
</protein>
<evidence type="ECO:0000256" key="5">
    <source>
        <dbReference type="SAM" id="Phobius"/>
    </source>
</evidence>
<dbReference type="PANTHER" id="PTHR21576">
    <property type="entry name" value="UNCHARACTERIZED NODULIN-LIKE PROTEIN"/>
    <property type="match status" value="1"/>
</dbReference>
<dbReference type="KEGG" id="acan:ACA1_187340"/>
<evidence type="ECO:0000256" key="2">
    <source>
        <dbReference type="ARBA" id="ARBA00022692"/>
    </source>
</evidence>
<feature type="domain" description="Major facilitator superfamily (MFS) profile" evidence="6">
    <location>
        <begin position="252"/>
        <end position="452"/>
    </location>
</feature>
<dbReference type="AlphaFoldDB" id="L8GTA9"/>
<feature type="transmembrane region" description="Helical" evidence="5">
    <location>
        <begin position="252"/>
        <end position="272"/>
    </location>
</feature>
<dbReference type="Pfam" id="PF23262">
    <property type="entry name" value="NFD4_C"/>
    <property type="match status" value="1"/>
</dbReference>
<name>L8GTA9_ACACF</name>
<dbReference type="VEuPathDB" id="AmoebaDB:ACA1_187340"/>
<dbReference type="PROSITE" id="PS50850">
    <property type="entry name" value="MFS"/>
    <property type="match status" value="1"/>
</dbReference>
<dbReference type="OMA" id="PTMWWLA"/>
<feature type="transmembrane region" description="Helical" evidence="5">
    <location>
        <begin position="86"/>
        <end position="108"/>
    </location>
</feature>
<feature type="transmembrane region" description="Helical" evidence="5">
    <location>
        <begin position="322"/>
        <end position="342"/>
    </location>
</feature>
<keyword evidence="3 5" id="KW-1133">Transmembrane helix</keyword>
<accession>L8GTA9</accession>
<feature type="transmembrane region" description="Helical" evidence="5">
    <location>
        <begin position="386"/>
        <end position="405"/>
    </location>
</feature>
<dbReference type="InterPro" id="IPR036259">
    <property type="entry name" value="MFS_trans_sf"/>
</dbReference>
<evidence type="ECO:0000256" key="4">
    <source>
        <dbReference type="ARBA" id="ARBA00023136"/>
    </source>
</evidence>
<evidence type="ECO:0000313" key="8">
    <source>
        <dbReference type="Proteomes" id="UP000011083"/>
    </source>
</evidence>
<keyword evidence="2 5" id="KW-0812">Transmembrane</keyword>
<dbReference type="STRING" id="1257118.L8GTA9"/>
<sequence length="452" mass="49461">MQKLRGLADPERWRPFMTRRYCTLYAGVLTLLVSGTLYGLSAYTPALKDQLHFSQGEITLIATFGNIGLYVGFLMGKLYDTLGVKWTCAVAGTMVCSGYFCAWIVVAGHIDAGYWWLMAIFYLIIGQGNWGLYLATLTVNMRNFDKEDRGKVAGLLAAAFGLSSGMFTLIYAVFFSETDNVAGYILFTAIVVALAVIVAVLVMRPEVPVAPPAADPEKVAEEEEKISIIQSRDEEVPGLGGKTEQPGTLATLDFYLVFVPFIFAAGAGLLVINNLGEVVRSLDGGSLEKNLYVAGLSVLGCIGRFTVGSLSDRLVKKGVTRAYWLVLCLIMFAISHLAFWIFTERWMIPFVALITGLAYGGFFAVVPILISLYFGFTHFGKNNSCAALAPAIGSFGFNNLASMFYDRNKEGDAEHCFGGDCWSTIFMVTGFLCVVGAGITFFLAWRRKHFLQ</sequence>
<dbReference type="PANTHER" id="PTHR21576:SF158">
    <property type="entry name" value="RIBOSOMAL RNA-PROCESSING PROTEIN 12-LIKE CONSERVED DOMAIN-CONTAINING PROTEIN"/>
    <property type="match status" value="1"/>
</dbReference>
<evidence type="ECO:0000259" key="6">
    <source>
        <dbReference type="PROSITE" id="PS50850"/>
    </source>
</evidence>
<dbReference type="Pfam" id="PF06813">
    <property type="entry name" value="Nodulin-like"/>
    <property type="match status" value="1"/>
</dbReference>
<feature type="transmembrane region" description="Helical" evidence="5">
    <location>
        <begin position="60"/>
        <end position="79"/>
    </location>
</feature>
<evidence type="ECO:0000256" key="1">
    <source>
        <dbReference type="ARBA" id="ARBA00004141"/>
    </source>
</evidence>